<keyword evidence="3 9" id="KW-0963">Cytoplasm</keyword>
<dbReference type="PROSITE" id="PS01076">
    <property type="entry name" value="ACETATE_KINASE_2"/>
    <property type="match status" value="1"/>
</dbReference>
<evidence type="ECO:0000313" key="11">
    <source>
        <dbReference type="EMBL" id="SBV99814.1"/>
    </source>
</evidence>
<dbReference type="InterPro" id="IPR043129">
    <property type="entry name" value="ATPase_NBD"/>
</dbReference>
<dbReference type="PANTHER" id="PTHR21060:SF3">
    <property type="entry name" value="BUTYRATE KINASE 2-RELATED"/>
    <property type="match status" value="1"/>
</dbReference>
<dbReference type="AlphaFoldDB" id="A0A212JK54"/>
<evidence type="ECO:0000256" key="2">
    <source>
        <dbReference type="ARBA" id="ARBA00008748"/>
    </source>
</evidence>
<dbReference type="Gene3D" id="3.30.420.40">
    <property type="match status" value="2"/>
</dbReference>
<dbReference type="InterPro" id="IPR000890">
    <property type="entry name" value="Aliphatic_acid_kin_short-chain"/>
</dbReference>
<evidence type="ECO:0000256" key="9">
    <source>
        <dbReference type="HAMAP-Rule" id="MF_00542"/>
    </source>
</evidence>
<dbReference type="Pfam" id="PF00871">
    <property type="entry name" value="Acetate_kinase"/>
    <property type="match status" value="1"/>
</dbReference>
<evidence type="ECO:0000256" key="1">
    <source>
        <dbReference type="ARBA" id="ARBA00004496"/>
    </source>
</evidence>
<keyword evidence="6 9" id="KW-0418">Kinase</keyword>
<name>A0A212JK54_9FIRM</name>
<dbReference type="InterPro" id="IPR023865">
    <property type="entry name" value="Aliphatic_acid_kinase_CS"/>
</dbReference>
<evidence type="ECO:0000256" key="6">
    <source>
        <dbReference type="ARBA" id="ARBA00022777"/>
    </source>
</evidence>
<dbReference type="GO" id="GO:0008776">
    <property type="term" value="F:acetate kinase activity"/>
    <property type="evidence" value="ECO:0007669"/>
    <property type="project" value="TreeGrafter"/>
</dbReference>
<dbReference type="EC" id="2.7.2.7" evidence="9"/>
<evidence type="ECO:0000256" key="3">
    <source>
        <dbReference type="ARBA" id="ARBA00022490"/>
    </source>
</evidence>
<dbReference type="PROSITE" id="PS01075">
    <property type="entry name" value="ACETATE_KINASE_1"/>
    <property type="match status" value="1"/>
</dbReference>
<dbReference type="GO" id="GO:0005737">
    <property type="term" value="C:cytoplasm"/>
    <property type="evidence" value="ECO:0007669"/>
    <property type="project" value="UniProtKB-SubCell"/>
</dbReference>
<evidence type="ECO:0000256" key="7">
    <source>
        <dbReference type="ARBA" id="ARBA00022840"/>
    </source>
</evidence>
<reference evidence="11" key="1">
    <citation type="submission" date="2016-04" db="EMBL/GenBank/DDBJ databases">
        <authorList>
            <person name="Evans L.H."/>
            <person name="Alamgir A."/>
            <person name="Owens N."/>
            <person name="Weber N.D."/>
            <person name="Virtaneva K."/>
            <person name="Barbian K."/>
            <person name="Babar A."/>
            <person name="Rosenke K."/>
        </authorList>
    </citation>
    <scope>NUCLEOTIDE SEQUENCE</scope>
    <source>
        <strain evidence="11">86</strain>
    </source>
</reference>
<dbReference type="PRINTS" id="PR00471">
    <property type="entry name" value="ACETATEKNASE"/>
</dbReference>
<comment type="subcellular location">
    <subcellularLocation>
        <location evidence="1 9">Cytoplasm</location>
    </subcellularLocation>
</comment>
<evidence type="ECO:0000256" key="10">
    <source>
        <dbReference type="RuleBase" id="RU003835"/>
    </source>
</evidence>
<dbReference type="NCBIfam" id="TIGR02707">
    <property type="entry name" value="butyr_kinase"/>
    <property type="match status" value="1"/>
</dbReference>
<dbReference type="GO" id="GO:0005524">
    <property type="term" value="F:ATP binding"/>
    <property type="evidence" value="ECO:0007669"/>
    <property type="project" value="UniProtKB-KW"/>
</dbReference>
<sequence length="368" mass="39553">MDKVYRILAVNPGSTSTKTAVFENERQLFSQNVHHDAEKLKEFPEFQDQLPYRKETIEAALSGAGISLESIDVYVGRGGGLVPCLGGTYAVTERLVADASVGASGAPHPAQLGSQICWDYARRYGKSAFVVNPPDTDEYSDLARVTGFSDLYRRSHVHALNHKEVALRYCAKARVKYDGVNLVVCHIGGGVSVAAHQGGRMVDSNDLIGGEGPMMPTRSGSLPAVPLVKLAYSGKYTERELITRINKNGGLIDHLGTADAIEIEKRIAAGDRKAKAVYDAMIYEIAKCVGACACAMKGEVEAILLTGGISHSKYVTAQLAAYTSWIAPVEVLAGEFEMEALAAGALRVMRGAEEARTYTGVPVWSQPE</sequence>
<proteinExistence type="inferred from homology"/>
<accession>A0A212JK54</accession>
<dbReference type="InterPro" id="IPR011245">
    <property type="entry name" value="Butyrate_kin"/>
</dbReference>
<dbReference type="PANTHER" id="PTHR21060">
    <property type="entry name" value="ACETATE KINASE"/>
    <property type="match status" value="1"/>
</dbReference>
<protein>
    <recommendedName>
        <fullName evidence="9">Probable butyrate kinase</fullName>
        <shortName evidence="9">BK</shortName>
        <ecNumber evidence="9">2.7.2.7</ecNumber>
    </recommendedName>
    <alternativeName>
        <fullName evidence="9">Branched-chain carboxylic acid kinase</fullName>
    </alternativeName>
</protein>
<dbReference type="SUPFAM" id="SSF53067">
    <property type="entry name" value="Actin-like ATPase domain"/>
    <property type="match status" value="2"/>
</dbReference>
<keyword evidence="7 9" id="KW-0067">ATP-binding</keyword>
<keyword evidence="4 9" id="KW-0808">Transferase</keyword>
<dbReference type="HAMAP" id="MF_00542">
    <property type="entry name" value="Butyrate_kinase"/>
    <property type="match status" value="1"/>
</dbReference>
<dbReference type="CDD" id="cd24011">
    <property type="entry name" value="ASKHA_NBD_BK"/>
    <property type="match status" value="1"/>
</dbReference>
<evidence type="ECO:0000256" key="8">
    <source>
        <dbReference type="ARBA" id="ARBA00048596"/>
    </source>
</evidence>
<comment type="catalytic activity">
    <reaction evidence="8 9">
        <text>butanoate + ATP = butanoyl phosphate + ADP</text>
        <dbReference type="Rhea" id="RHEA:13585"/>
        <dbReference type="ChEBI" id="CHEBI:17968"/>
        <dbReference type="ChEBI" id="CHEBI:30616"/>
        <dbReference type="ChEBI" id="CHEBI:58079"/>
        <dbReference type="ChEBI" id="CHEBI:456216"/>
        <dbReference type="EC" id="2.7.2.7"/>
    </reaction>
</comment>
<dbReference type="GO" id="GO:0047761">
    <property type="term" value="F:butyrate kinase activity"/>
    <property type="evidence" value="ECO:0007669"/>
    <property type="project" value="UniProtKB-UniRule"/>
</dbReference>
<comment type="similarity">
    <text evidence="2 9 10">Belongs to the acetokinase family.</text>
</comment>
<keyword evidence="5 9" id="KW-0547">Nucleotide-binding</keyword>
<dbReference type="PIRSF" id="PIRSF036458">
    <property type="entry name" value="Butyrate_kin"/>
    <property type="match status" value="1"/>
</dbReference>
<dbReference type="GO" id="GO:0006083">
    <property type="term" value="P:acetate metabolic process"/>
    <property type="evidence" value="ECO:0007669"/>
    <property type="project" value="TreeGrafter"/>
</dbReference>
<organism evidence="11">
    <name type="scientific">uncultured Eubacteriales bacterium</name>
    <dbReference type="NCBI Taxonomy" id="172733"/>
    <lineage>
        <taxon>Bacteria</taxon>
        <taxon>Bacillati</taxon>
        <taxon>Bacillota</taxon>
        <taxon>Clostridia</taxon>
        <taxon>Eubacteriales</taxon>
        <taxon>environmental samples</taxon>
    </lineage>
</organism>
<evidence type="ECO:0000256" key="5">
    <source>
        <dbReference type="ARBA" id="ARBA00022741"/>
    </source>
</evidence>
<dbReference type="EMBL" id="FLUN01000001">
    <property type="protein sequence ID" value="SBV99814.1"/>
    <property type="molecule type" value="Genomic_DNA"/>
</dbReference>
<gene>
    <name evidence="9 11" type="primary">buk</name>
    <name evidence="11" type="ORF">KL86CLO1_11260</name>
</gene>
<evidence type="ECO:0000256" key="4">
    <source>
        <dbReference type="ARBA" id="ARBA00022679"/>
    </source>
</evidence>
<dbReference type="NCBIfam" id="NF002834">
    <property type="entry name" value="PRK03011.1-5"/>
    <property type="match status" value="1"/>
</dbReference>